<accession>A0A4P7D7K9</accession>
<protein>
    <submittedName>
        <fullName evidence="3">DUF4157 domain-containing protein</fullName>
    </submittedName>
</protein>
<evidence type="ECO:0000313" key="3">
    <source>
        <dbReference type="EMBL" id="QBR02945.1"/>
    </source>
</evidence>
<dbReference type="KEGG" id="ppai:E1956_37745"/>
<dbReference type="EMBL" id="CP038151">
    <property type="protein sequence ID" value="QBR02945.1"/>
    <property type="molecule type" value="Genomic_DNA"/>
</dbReference>
<dbReference type="OrthoDB" id="7387101at2"/>
<dbReference type="Proteomes" id="UP000295727">
    <property type="component" value="Chromosome 4"/>
</dbReference>
<proteinExistence type="predicted"/>
<dbReference type="InterPro" id="IPR025295">
    <property type="entry name" value="eCIS_core_dom"/>
</dbReference>
<dbReference type="Pfam" id="PF13699">
    <property type="entry name" value="eCIS_core"/>
    <property type="match status" value="1"/>
</dbReference>
<feature type="region of interest" description="Disordered" evidence="1">
    <location>
        <begin position="1"/>
        <end position="21"/>
    </location>
</feature>
<feature type="domain" description="eCIS core" evidence="2">
    <location>
        <begin position="143"/>
        <end position="218"/>
    </location>
</feature>
<dbReference type="AlphaFoldDB" id="A0A4P7D7K9"/>
<gene>
    <name evidence="3" type="ORF">E1956_37745</name>
</gene>
<sequence>MRDAVQSVRRPAPTSADRAARFSRAVERPASTFDNANFNAANALPRWDFSQSGMYGNSPAVIQRKLIHGDPADAHEQEANRIASLAASRSAPPIDGASGHDDSPAPGQRAFVQTKYLSTSDSARRDGMPPVVNEVLRAPGQSLDLATRALMEPRFGHDFSRVRIHTDERAAQASRSIGARAFTAGHQIVFGSRQYAPGTDQGRSLIAHELTHTVQQASSGRTTAPGRLQCYTEAERREMAEGKVKGQADDVAMAQARGFVPGDIVFRLGSTALGIVTGEEVTHGGIYVGDGLIHDVVGFGNRHVRVTNFFNPKLGEAAKTSTYRTVRFVGPHADLILARLLSNIAKRDFNMPTDPVPFNLFSSAGDYKTATCLEYAHAQFLYAIRQLALDPSISEGVRASLRQTYFTGASDQPNALIKPTEQTLAGNMAEPTISSGGGFGAPPPRTPSALIAERGLIAAASAMASDVDPKKFQNRSESQYKQHWPGGTIANLIFGMTYDEVVLNTFTYKSFIDSRQFFKLVGSAD</sequence>
<keyword evidence="4" id="KW-1185">Reference proteome</keyword>
<organism evidence="3 4">
    <name type="scientific">Paraburkholderia pallida</name>
    <dbReference type="NCBI Taxonomy" id="2547399"/>
    <lineage>
        <taxon>Bacteria</taxon>
        <taxon>Pseudomonadati</taxon>
        <taxon>Pseudomonadota</taxon>
        <taxon>Betaproteobacteria</taxon>
        <taxon>Burkholderiales</taxon>
        <taxon>Burkholderiaceae</taxon>
        <taxon>Paraburkholderia</taxon>
    </lineage>
</organism>
<name>A0A4P7D7K9_9BURK</name>
<reference evidence="3 4" key="1">
    <citation type="submission" date="2019-03" db="EMBL/GenBank/DDBJ databases">
        <title>Paraburkholderia sp. 7MH5, isolated from subtropical forest soil.</title>
        <authorList>
            <person name="Gao Z.-H."/>
            <person name="Qiu L.-H."/>
        </authorList>
    </citation>
    <scope>NUCLEOTIDE SEQUENCE [LARGE SCALE GENOMIC DNA]</scope>
    <source>
        <strain evidence="3 4">7MH5</strain>
    </source>
</reference>
<evidence type="ECO:0000259" key="2">
    <source>
        <dbReference type="Pfam" id="PF13699"/>
    </source>
</evidence>
<evidence type="ECO:0000313" key="4">
    <source>
        <dbReference type="Proteomes" id="UP000295727"/>
    </source>
</evidence>
<evidence type="ECO:0000256" key="1">
    <source>
        <dbReference type="SAM" id="MobiDB-lite"/>
    </source>
</evidence>